<dbReference type="CDD" id="cd06261">
    <property type="entry name" value="TM_PBP2"/>
    <property type="match status" value="1"/>
</dbReference>
<dbReference type="Pfam" id="PF00528">
    <property type="entry name" value="BPD_transp_1"/>
    <property type="match status" value="1"/>
</dbReference>
<name>A0A545TEN0_9PROT</name>
<feature type="transmembrane region" description="Helical" evidence="7">
    <location>
        <begin position="243"/>
        <end position="267"/>
    </location>
</feature>
<dbReference type="OrthoDB" id="9790107at2"/>
<dbReference type="GO" id="GO:0005886">
    <property type="term" value="C:plasma membrane"/>
    <property type="evidence" value="ECO:0007669"/>
    <property type="project" value="UniProtKB-SubCell"/>
</dbReference>
<accession>A0A545TEN0</accession>
<reference evidence="9 10" key="1">
    <citation type="submission" date="2019-06" db="EMBL/GenBank/DDBJ databases">
        <title>Whole genome sequence for Rhodospirillaceae sp. R148.</title>
        <authorList>
            <person name="Wang G."/>
        </authorList>
    </citation>
    <scope>NUCLEOTIDE SEQUENCE [LARGE SCALE GENOMIC DNA]</scope>
    <source>
        <strain evidence="9 10">R148</strain>
    </source>
</reference>
<evidence type="ECO:0000313" key="10">
    <source>
        <dbReference type="Proteomes" id="UP000315252"/>
    </source>
</evidence>
<comment type="caution">
    <text evidence="9">The sequence shown here is derived from an EMBL/GenBank/DDBJ whole genome shotgun (WGS) entry which is preliminary data.</text>
</comment>
<evidence type="ECO:0000256" key="3">
    <source>
        <dbReference type="ARBA" id="ARBA00022475"/>
    </source>
</evidence>
<keyword evidence="6 7" id="KW-0472">Membrane</keyword>
<evidence type="ECO:0000313" key="9">
    <source>
        <dbReference type="EMBL" id="TQV75674.1"/>
    </source>
</evidence>
<dbReference type="AlphaFoldDB" id="A0A545TEN0"/>
<dbReference type="Gene3D" id="1.10.3720.10">
    <property type="entry name" value="MetI-like"/>
    <property type="match status" value="1"/>
</dbReference>
<evidence type="ECO:0000256" key="4">
    <source>
        <dbReference type="ARBA" id="ARBA00022692"/>
    </source>
</evidence>
<evidence type="ECO:0000256" key="5">
    <source>
        <dbReference type="ARBA" id="ARBA00022989"/>
    </source>
</evidence>
<feature type="transmembrane region" description="Helical" evidence="7">
    <location>
        <begin position="122"/>
        <end position="142"/>
    </location>
</feature>
<evidence type="ECO:0000256" key="2">
    <source>
        <dbReference type="ARBA" id="ARBA00022448"/>
    </source>
</evidence>
<dbReference type="Proteomes" id="UP000315252">
    <property type="component" value="Unassembled WGS sequence"/>
</dbReference>
<organism evidence="9 10">
    <name type="scientific">Denitrobaculum tricleocarpae</name>
    <dbReference type="NCBI Taxonomy" id="2591009"/>
    <lineage>
        <taxon>Bacteria</taxon>
        <taxon>Pseudomonadati</taxon>
        <taxon>Pseudomonadota</taxon>
        <taxon>Alphaproteobacteria</taxon>
        <taxon>Rhodospirillales</taxon>
        <taxon>Rhodospirillaceae</taxon>
        <taxon>Denitrobaculum</taxon>
    </lineage>
</organism>
<dbReference type="PANTHER" id="PTHR32243">
    <property type="entry name" value="MALTOSE TRANSPORT SYSTEM PERMEASE-RELATED"/>
    <property type="match status" value="1"/>
</dbReference>
<keyword evidence="5 7" id="KW-1133">Transmembrane helix</keyword>
<keyword evidence="3" id="KW-1003">Cell membrane</keyword>
<sequence>MSAAITSAATTKAHSVVESSSRGKWLAGLLVVAYALITLIPLVWILATSLKSPPDSISYPPKVIFEPSLEGYVNLFTTRSRQTEEYIENLGPAETWYDEIVRKRNMVIVGPSRFVDRYMNSVVIGFGSTFLAVFLGTLAAYGFSRFKVPLKDDLLFFILSTRMMPPIAVAIPIYLMYRELGLSDTALGMILLYTAVNVSLSVWLLKGFMDEIPREYEEAAVVDGYTRLQAFWKVVLPQARAGIAATAIFCLIFAWNEYAFALLLTSGNAQTAPPFIPIIIGEGGLDWPAVAAGTTLFLLPIVFFTVLLRNQLLRGITFGAVRK</sequence>
<feature type="transmembrane region" description="Helical" evidence="7">
    <location>
        <begin position="25"/>
        <end position="47"/>
    </location>
</feature>
<evidence type="ECO:0000259" key="8">
    <source>
        <dbReference type="PROSITE" id="PS50928"/>
    </source>
</evidence>
<evidence type="ECO:0000256" key="6">
    <source>
        <dbReference type="ARBA" id="ARBA00023136"/>
    </source>
</evidence>
<gene>
    <name evidence="9" type="ORF">FKG95_22375</name>
</gene>
<dbReference type="PANTHER" id="PTHR32243:SF52">
    <property type="entry name" value="ABC TRANSPORTER PERMEASE PROTEIN"/>
    <property type="match status" value="1"/>
</dbReference>
<keyword evidence="2 7" id="KW-0813">Transport</keyword>
<dbReference type="SUPFAM" id="SSF161098">
    <property type="entry name" value="MetI-like"/>
    <property type="match status" value="1"/>
</dbReference>
<feature type="domain" description="ABC transmembrane type-1" evidence="8">
    <location>
        <begin position="118"/>
        <end position="308"/>
    </location>
</feature>
<keyword evidence="10" id="KW-1185">Reference proteome</keyword>
<protein>
    <submittedName>
        <fullName evidence="9">Carbohydrate ABC transporter permease</fullName>
    </submittedName>
</protein>
<dbReference type="InterPro" id="IPR000515">
    <property type="entry name" value="MetI-like"/>
</dbReference>
<evidence type="ECO:0000256" key="1">
    <source>
        <dbReference type="ARBA" id="ARBA00004651"/>
    </source>
</evidence>
<comment type="similarity">
    <text evidence="7">Belongs to the binding-protein-dependent transport system permease family.</text>
</comment>
<evidence type="ECO:0000256" key="7">
    <source>
        <dbReference type="RuleBase" id="RU363032"/>
    </source>
</evidence>
<dbReference type="PROSITE" id="PS50928">
    <property type="entry name" value="ABC_TM1"/>
    <property type="match status" value="1"/>
</dbReference>
<dbReference type="EMBL" id="VHSH01000009">
    <property type="protein sequence ID" value="TQV75674.1"/>
    <property type="molecule type" value="Genomic_DNA"/>
</dbReference>
<dbReference type="GO" id="GO:0055085">
    <property type="term" value="P:transmembrane transport"/>
    <property type="evidence" value="ECO:0007669"/>
    <property type="project" value="InterPro"/>
</dbReference>
<dbReference type="InterPro" id="IPR035906">
    <property type="entry name" value="MetI-like_sf"/>
</dbReference>
<dbReference type="InterPro" id="IPR050901">
    <property type="entry name" value="BP-dep_ABC_trans_perm"/>
</dbReference>
<feature type="transmembrane region" description="Helical" evidence="7">
    <location>
        <begin position="287"/>
        <end position="308"/>
    </location>
</feature>
<comment type="subcellular location">
    <subcellularLocation>
        <location evidence="1 7">Cell membrane</location>
        <topology evidence="1 7">Multi-pass membrane protein</topology>
    </subcellularLocation>
</comment>
<feature type="transmembrane region" description="Helical" evidence="7">
    <location>
        <begin position="186"/>
        <end position="205"/>
    </location>
</feature>
<proteinExistence type="inferred from homology"/>
<feature type="transmembrane region" description="Helical" evidence="7">
    <location>
        <begin position="154"/>
        <end position="174"/>
    </location>
</feature>
<dbReference type="RefSeq" id="WP_142898663.1">
    <property type="nucleotide sequence ID" value="NZ_ML660060.1"/>
</dbReference>
<keyword evidence="4 7" id="KW-0812">Transmembrane</keyword>